<gene>
    <name evidence="4" type="ORF">ECE50_012960</name>
</gene>
<reference evidence="4" key="1">
    <citation type="submission" date="2020-05" db="EMBL/GenBank/DDBJ databases">
        <title>Chitinophaga laudate sp. nov., isolated from a tropical peat swamp.</title>
        <authorList>
            <person name="Goh C.B.S."/>
            <person name="Lee M.S."/>
            <person name="Parimannan S."/>
            <person name="Pasbakhsh P."/>
            <person name="Yule C.M."/>
            <person name="Rajandas H."/>
            <person name="Loke S."/>
            <person name="Croft L."/>
            <person name="Tan J.B.L."/>
        </authorList>
    </citation>
    <scope>NUCLEOTIDE SEQUENCE</scope>
    <source>
        <strain evidence="4">Mgbs1</strain>
    </source>
</reference>
<evidence type="ECO:0000313" key="5">
    <source>
        <dbReference type="Proteomes" id="UP000281028"/>
    </source>
</evidence>
<dbReference type="GO" id="GO:0003700">
    <property type="term" value="F:DNA-binding transcription factor activity"/>
    <property type="evidence" value="ECO:0007669"/>
    <property type="project" value="InterPro"/>
</dbReference>
<sequence>MYQQYTPHIALTSFIDAYWTVSVHTRQAQQSRILPDGCVDIICNLGNEVPDTDGGAGMLTDRAYLVGTMTQYSVPVMQADTRLTGIRFKPAGFAAFYDLHLQEATDNCIPFAQELVPLLHKAGSDFTAQLDQYFLHRLTNAASRLIAITQDIQQQHGLVKIADLASRHFITPRQLERQFMKFTGVSPKAFSNIVRYQHVHHLIKNMTPGVSMQTIAFENGYYDHAHLANDIRKYTGLTPTSL</sequence>
<evidence type="ECO:0000256" key="1">
    <source>
        <dbReference type="ARBA" id="ARBA00023015"/>
    </source>
</evidence>
<keyword evidence="3" id="KW-0804">Transcription</keyword>
<accession>A0A3S1B098</accession>
<comment type="caution">
    <text evidence="4">The sequence shown here is derived from an EMBL/GenBank/DDBJ whole genome shotgun (WGS) entry which is preliminary data.</text>
</comment>
<dbReference type="Pfam" id="PF20240">
    <property type="entry name" value="DUF6597"/>
    <property type="match status" value="1"/>
</dbReference>
<dbReference type="InterPro" id="IPR046532">
    <property type="entry name" value="DUF6597"/>
</dbReference>
<evidence type="ECO:0000313" key="4">
    <source>
        <dbReference type="EMBL" id="NSL87751.1"/>
    </source>
</evidence>
<organism evidence="4 5">
    <name type="scientific">Chitinophaga solisilvae</name>
    <dbReference type="NCBI Taxonomy" id="1233460"/>
    <lineage>
        <taxon>Bacteria</taxon>
        <taxon>Pseudomonadati</taxon>
        <taxon>Bacteroidota</taxon>
        <taxon>Chitinophagia</taxon>
        <taxon>Chitinophagales</taxon>
        <taxon>Chitinophagaceae</taxon>
        <taxon>Chitinophaga</taxon>
    </lineage>
</organism>
<keyword evidence="2" id="KW-0238">DNA-binding</keyword>
<dbReference type="Proteomes" id="UP000281028">
    <property type="component" value="Unassembled WGS sequence"/>
</dbReference>
<dbReference type="EMBL" id="RIAR02000001">
    <property type="protein sequence ID" value="NSL87751.1"/>
    <property type="molecule type" value="Genomic_DNA"/>
</dbReference>
<keyword evidence="1" id="KW-0805">Transcription regulation</keyword>
<dbReference type="SMART" id="SM00342">
    <property type="entry name" value="HTH_ARAC"/>
    <property type="match status" value="1"/>
</dbReference>
<protein>
    <submittedName>
        <fullName evidence="4">AraC family transcriptional regulator</fullName>
    </submittedName>
</protein>
<dbReference type="Gene3D" id="1.10.10.60">
    <property type="entry name" value="Homeodomain-like"/>
    <property type="match status" value="1"/>
</dbReference>
<dbReference type="InterPro" id="IPR050204">
    <property type="entry name" value="AraC_XylS_family_regulators"/>
</dbReference>
<dbReference type="PANTHER" id="PTHR46796">
    <property type="entry name" value="HTH-TYPE TRANSCRIPTIONAL ACTIVATOR RHAS-RELATED"/>
    <property type="match status" value="1"/>
</dbReference>
<dbReference type="InterPro" id="IPR018060">
    <property type="entry name" value="HTH_AraC"/>
</dbReference>
<evidence type="ECO:0000256" key="3">
    <source>
        <dbReference type="ARBA" id="ARBA00023163"/>
    </source>
</evidence>
<evidence type="ECO:0000256" key="2">
    <source>
        <dbReference type="ARBA" id="ARBA00023125"/>
    </source>
</evidence>
<keyword evidence="5" id="KW-1185">Reference proteome</keyword>
<dbReference type="PANTHER" id="PTHR46796:SF13">
    <property type="entry name" value="HTH-TYPE TRANSCRIPTIONAL ACTIVATOR RHAS"/>
    <property type="match status" value="1"/>
</dbReference>
<dbReference type="AlphaFoldDB" id="A0A3S1B098"/>
<name>A0A3S1B098_9BACT</name>
<dbReference type="Pfam" id="PF12833">
    <property type="entry name" value="HTH_18"/>
    <property type="match status" value="1"/>
</dbReference>
<dbReference type="PROSITE" id="PS01124">
    <property type="entry name" value="HTH_ARAC_FAMILY_2"/>
    <property type="match status" value="1"/>
</dbReference>
<dbReference type="GO" id="GO:0043565">
    <property type="term" value="F:sequence-specific DNA binding"/>
    <property type="evidence" value="ECO:0007669"/>
    <property type="project" value="InterPro"/>
</dbReference>
<dbReference type="OrthoDB" id="655946at2"/>
<proteinExistence type="predicted"/>